<accession>A0A2H0XAM1</accession>
<dbReference type="InterPro" id="IPR052500">
    <property type="entry name" value="Chloro/Mito_RNA_Process"/>
</dbReference>
<evidence type="ECO:0000313" key="2">
    <source>
        <dbReference type="EMBL" id="PIS21219.1"/>
    </source>
</evidence>
<dbReference type="EMBL" id="PEYV01000064">
    <property type="protein sequence ID" value="PIS21219.1"/>
    <property type="molecule type" value="Genomic_DNA"/>
</dbReference>
<evidence type="ECO:0000259" key="1">
    <source>
        <dbReference type="Pfam" id="PF03161"/>
    </source>
</evidence>
<dbReference type="GO" id="GO:0048564">
    <property type="term" value="P:photosystem I assembly"/>
    <property type="evidence" value="ECO:0007669"/>
    <property type="project" value="TreeGrafter"/>
</dbReference>
<evidence type="ECO:0000313" key="3">
    <source>
        <dbReference type="Proteomes" id="UP000231098"/>
    </source>
</evidence>
<dbReference type="GO" id="GO:0000373">
    <property type="term" value="P:Group II intron splicing"/>
    <property type="evidence" value="ECO:0007669"/>
    <property type="project" value="TreeGrafter"/>
</dbReference>
<sequence length="207" mass="24392">MGNTVGSQINLTPRQKEVLIGTLLGDGALELNGKNTRLRIDHSVKQKEYVEWKYKEFSNLVPNKIKYSLQKIDSTTGKRYGHYKFDTFSNVFLNDFYRIFYKDRTKRVPRNVIKILTSPLSLAIWFMDDGYKRNDCNALRISTNSFTKQEQHLLLECLKNNFKINARIHRQKMAWNIYIPSSEARMFCKIIKPYIIPDMSYKVHLTP</sequence>
<gene>
    <name evidence="2" type="ORF">COT51_03910</name>
</gene>
<dbReference type="InterPro" id="IPR027434">
    <property type="entry name" value="Homing_endonucl"/>
</dbReference>
<feature type="domain" description="Homing endonuclease LAGLIDADG" evidence="1">
    <location>
        <begin position="16"/>
        <end position="187"/>
    </location>
</feature>
<protein>
    <recommendedName>
        <fullName evidence="1">Homing endonuclease LAGLIDADG domain-containing protein</fullName>
    </recommendedName>
</protein>
<dbReference type="AlphaFoldDB" id="A0A2H0XAM1"/>
<comment type="caution">
    <text evidence="2">The sequence shown here is derived from an EMBL/GenBank/DDBJ whole genome shotgun (WGS) entry which is preliminary data.</text>
</comment>
<name>A0A2H0XAM1_UNCKA</name>
<dbReference type="PANTHER" id="PTHR47539:SF1">
    <property type="entry name" value="PENTATRICOPEPTIDE REPEAT-CONTAINING PROTEIN OTP51, CHLOROPLASTIC"/>
    <property type="match status" value="1"/>
</dbReference>
<dbReference type="Proteomes" id="UP000231098">
    <property type="component" value="Unassembled WGS sequence"/>
</dbReference>
<proteinExistence type="predicted"/>
<dbReference type="InterPro" id="IPR004860">
    <property type="entry name" value="LAGLIDADG_dom"/>
</dbReference>
<dbReference type="Pfam" id="PF03161">
    <property type="entry name" value="LAGLIDADG_2"/>
    <property type="match status" value="1"/>
</dbReference>
<dbReference type="SUPFAM" id="SSF55608">
    <property type="entry name" value="Homing endonucleases"/>
    <property type="match status" value="1"/>
</dbReference>
<dbReference type="Gene3D" id="3.10.28.10">
    <property type="entry name" value="Homing endonucleases"/>
    <property type="match status" value="2"/>
</dbReference>
<organism evidence="2 3">
    <name type="scientific">candidate division WWE3 bacterium CG08_land_8_20_14_0_20_41_15</name>
    <dbReference type="NCBI Taxonomy" id="1975086"/>
    <lineage>
        <taxon>Bacteria</taxon>
        <taxon>Katanobacteria</taxon>
    </lineage>
</organism>
<reference evidence="3" key="1">
    <citation type="submission" date="2017-09" db="EMBL/GenBank/DDBJ databases">
        <title>Depth-based differentiation of microbial function through sediment-hosted aquifers and enrichment of novel symbionts in the deep terrestrial subsurface.</title>
        <authorList>
            <person name="Probst A.J."/>
            <person name="Ladd B."/>
            <person name="Jarett J.K."/>
            <person name="Geller-Mcgrath D.E."/>
            <person name="Sieber C.M.K."/>
            <person name="Emerson J.B."/>
            <person name="Anantharaman K."/>
            <person name="Thomas B.C."/>
            <person name="Malmstrom R."/>
            <person name="Stieglmeier M."/>
            <person name="Klingl A."/>
            <person name="Woyke T."/>
            <person name="Ryan C.M."/>
            <person name="Banfield J.F."/>
        </authorList>
    </citation>
    <scope>NUCLEOTIDE SEQUENCE [LARGE SCALE GENOMIC DNA]</scope>
</reference>
<dbReference type="PANTHER" id="PTHR47539">
    <property type="entry name" value="PENTATRICOPEPTIDE REPEAT-CONTAINING PROTEIN OTP51, CHLOROPLASTIC"/>
    <property type="match status" value="1"/>
</dbReference>
<dbReference type="GO" id="GO:0004519">
    <property type="term" value="F:endonuclease activity"/>
    <property type="evidence" value="ECO:0007669"/>
    <property type="project" value="InterPro"/>
</dbReference>
<dbReference type="GO" id="GO:0045292">
    <property type="term" value="P:mRNA cis splicing, via spliceosome"/>
    <property type="evidence" value="ECO:0007669"/>
    <property type="project" value="TreeGrafter"/>
</dbReference>